<dbReference type="CDD" id="cd01949">
    <property type="entry name" value="GGDEF"/>
    <property type="match status" value="1"/>
</dbReference>
<dbReference type="InterPro" id="IPR029787">
    <property type="entry name" value="Nucleotide_cyclase"/>
</dbReference>
<dbReference type="InterPro" id="IPR050469">
    <property type="entry name" value="Diguanylate_Cyclase"/>
</dbReference>
<keyword evidence="3" id="KW-1185">Reference proteome</keyword>
<evidence type="ECO:0000313" key="2">
    <source>
        <dbReference type="EMBL" id="MBC5737039.1"/>
    </source>
</evidence>
<organism evidence="2 3">
    <name type="scientific">Lawsonibacter faecis</name>
    <dbReference type="NCBI Taxonomy" id="2763052"/>
    <lineage>
        <taxon>Bacteria</taxon>
        <taxon>Bacillati</taxon>
        <taxon>Bacillota</taxon>
        <taxon>Clostridia</taxon>
        <taxon>Eubacteriales</taxon>
        <taxon>Oscillospiraceae</taxon>
        <taxon>Lawsonibacter</taxon>
    </lineage>
</organism>
<name>A0A8J6JLI3_9FIRM</name>
<dbReference type="PANTHER" id="PTHR45138:SF9">
    <property type="entry name" value="DIGUANYLATE CYCLASE DGCM-RELATED"/>
    <property type="match status" value="1"/>
</dbReference>
<dbReference type="GO" id="GO:0052621">
    <property type="term" value="F:diguanylate cyclase activity"/>
    <property type="evidence" value="ECO:0007669"/>
    <property type="project" value="TreeGrafter"/>
</dbReference>
<dbReference type="AlphaFoldDB" id="A0A8J6JLI3"/>
<evidence type="ECO:0000313" key="3">
    <source>
        <dbReference type="Proteomes" id="UP000607645"/>
    </source>
</evidence>
<proteinExistence type="predicted"/>
<dbReference type="InterPro" id="IPR000160">
    <property type="entry name" value="GGDEF_dom"/>
</dbReference>
<gene>
    <name evidence="2" type="ORF">H8S62_08440</name>
</gene>
<dbReference type="PANTHER" id="PTHR45138">
    <property type="entry name" value="REGULATORY COMPONENTS OF SENSORY TRANSDUCTION SYSTEM"/>
    <property type="match status" value="1"/>
</dbReference>
<evidence type="ECO:0000259" key="1">
    <source>
        <dbReference type="PROSITE" id="PS50887"/>
    </source>
</evidence>
<dbReference type="SMART" id="SM00267">
    <property type="entry name" value="GGDEF"/>
    <property type="match status" value="1"/>
</dbReference>
<comment type="caution">
    <text evidence="2">The sequence shown here is derived from an EMBL/GenBank/DDBJ whole genome shotgun (WGS) entry which is preliminary data.</text>
</comment>
<dbReference type="NCBIfam" id="TIGR00254">
    <property type="entry name" value="GGDEF"/>
    <property type="match status" value="1"/>
</dbReference>
<dbReference type="SUPFAM" id="SSF55073">
    <property type="entry name" value="Nucleotide cyclase"/>
    <property type="match status" value="1"/>
</dbReference>
<dbReference type="Pfam" id="PF00990">
    <property type="entry name" value="GGDEF"/>
    <property type="match status" value="1"/>
</dbReference>
<dbReference type="GO" id="GO:0043709">
    <property type="term" value="P:cell adhesion involved in single-species biofilm formation"/>
    <property type="evidence" value="ECO:0007669"/>
    <property type="project" value="TreeGrafter"/>
</dbReference>
<dbReference type="GO" id="GO:1902201">
    <property type="term" value="P:negative regulation of bacterial-type flagellum-dependent cell motility"/>
    <property type="evidence" value="ECO:0007669"/>
    <property type="project" value="TreeGrafter"/>
</dbReference>
<dbReference type="PROSITE" id="PS50887">
    <property type="entry name" value="GGDEF"/>
    <property type="match status" value="1"/>
</dbReference>
<dbReference type="EMBL" id="JACOPQ010000005">
    <property type="protein sequence ID" value="MBC5737039.1"/>
    <property type="molecule type" value="Genomic_DNA"/>
</dbReference>
<dbReference type="Proteomes" id="UP000607645">
    <property type="component" value="Unassembled WGS sequence"/>
</dbReference>
<feature type="domain" description="GGDEF" evidence="1">
    <location>
        <begin position="85"/>
        <end position="218"/>
    </location>
</feature>
<sequence>MDTRFSIVYEREASGEWKMVHIHHSMPYFDQGAGEYYPKELSAKVKEALELVAVFKKKSEMDLMTGVLNHASFQRMVEKMLAEREALYLYIIDLDDFKSVNDTYGHGTGDTLLKFMADILRKHFPDHAVIGRLGGDEFAVCQNDCGGRTETEARLTRMYEDYRAGAREILKGRIYGYSVGAAAKVRTDTTYRQLYEQADAALYAAKKQGKNQFYFLPRTDGAVRSSAAEGRNL</sequence>
<dbReference type="GO" id="GO:0005886">
    <property type="term" value="C:plasma membrane"/>
    <property type="evidence" value="ECO:0007669"/>
    <property type="project" value="TreeGrafter"/>
</dbReference>
<protein>
    <submittedName>
        <fullName evidence="2">Diguanylate cyclase</fullName>
    </submittedName>
</protein>
<accession>A0A8J6JLI3</accession>
<dbReference type="InterPro" id="IPR043128">
    <property type="entry name" value="Rev_trsase/Diguanyl_cyclase"/>
</dbReference>
<dbReference type="Gene3D" id="3.30.70.270">
    <property type="match status" value="1"/>
</dbReference>
<reference evidence="2" key="1">
    <citation type="submission" date="2020-08" db="EMBL/GenBank/DDBJ databases">
        <title>Genome public.</title>
        <authorList>
            <person name="Liu C."/>
            <person name="Sun Q."/>
        </authorList>
    </citation>
    <scope>NUCLEOTIDE SEQUENCE</scope>
    <source>
        <strain evidence="2">NSJ-52</strain>
    </source>
</reference>